<dbReference type="STRING" id="716816.BST96_11865"/>
<sequence length="111" mass="12942">MSILLFKLNGVSDEEAYEVRELLDEHQIDYYETDAGRWGISVAALWLVDKEQLERSRALLEEYQQQRQRQYREPPLPLATRFKQAPLQHLLIIVAIAAIAYISIVPFLTLN</sequence>
<feature type="transmembrane region" description="Helical" evidence="1">
    <location>
        <begin position="90"/>
        <end position="110"/>
    </location>
</feature>
<dbReference type="KEGG" id="osg:BST96_11865"/>
<dbReference type="EMBL" id="CP019343">
    <property type="protein sequence ID" value="ARN74753.1"/>
    <property type="molecule type" value="Genomic_DNA"/>
</dbReference>
<dbReference type="OrthoDB" id="5569385at2"/>
<evidence type="ECO:0000313" key="2">
    <source>
        <dbReference type="EMBL" id="ARN74753.1"/>
    </source>
</evidence>
<proteinExistence type="predicted"/>
<protein>
    <recommendedName>
        <fullName evidence="4">DUF2007 domain-containing protein</fullName>
    </recommendedName>
</protein>
<keyword evidence="1" id="KW-1133">Transmembrane helix</keyword>
<reference evidence="2 3" key="1">
    <citation type="submission" date="2016-11" db="EMBL/GenBank/DDBJ databases">
        <title>Trade-off between light-utilization and light-protection in marine flavobacteria.</title>
        <authorList>
            <person name="Kumagai Y."/>
        </authorList>
    </citation>
    <scope>NUCLEOTIDE SEQUENCE [LARGE SCALE GENOMIC DNA]</scope>
    <source>
        <strain evidence="2 3">NBRC 107125</strain>
    </source>
</reference>
<organism evidence="2 3">
    <name type="scientific">Oceanicoccus sagamiensis</name>
    <dbReference type="NCBI Taxonomy" id="716816"/>
    <lineage>
        <taxon>Bacteria</taxon>
        <taxon>Pseudomonadati</taxon>
        <taxon>Pseudomonadota</taxon>
        <taxon>Gammaproteobacteria</taxon>
        <taxon>Cellvibrionales</taxon>
        <taxon>Spongiibacteraceae</taxon>
        <taxon>Oceanicoccus</taxon>
    </lineage>
</organism>
<keyword evidence="3" id="KW-1185">Reference proteome</keyword>
<evidence type="ECO:0008006" key="4">
    <source>
        <dbReference type="Google" id="ProtNLM"/>
    </source>
</evidence>
<gene>
    <name evidence="2" type="ORF">BST96_11865</name>
</gene>
<accession>A0A1X9NLD5</accession>
<evidence type="ECO:0000256" key="1">
    <source>
        <dbReference type="SAM" id="Phobius"/>
    </source>
</evidence>
<keyword evidence="1" id="KW-0472">Membrane</keyword>
<evidence type="ECO:0000313" key="3">
    <source>
        <dbReference type="Proteomes" id="UP000193450"/>
    </source>
</evidence>
<name>A0A1X9NLD5_9GAMM</name>
<dbReference type="RefSeq" id="WP_085758912.1">
    <property type="nucleotide sequence ID" value="NZ_CP019343.1"/>
</dbReference>
<dbReference type="AlphaFoldDB" id="A0A1X9NLD5"/>
<dbReference type="InterPro" id="IPR046162">
    <property type="entry name" value="DUF6164"/>
</dbReference>
<dbReference type="Proteomes" id="UP000193450">
    <property type="component" value="Chromosome"/>
</dbReference>
<dbReference type="Pfam" id="PF19661">
    <property type="entry name" value="DUF6164"/>
    <property type="match status" value="1"/>
</dbReference>
<keyword evidence="1" id="KW-0812">Transmembrane</keyword>